<organism evidence="1 2">
    <name type="scientific">Brugia timori</name>
    <dbReference type="NCBI Taxonomy" id="42155"/>
    <lineage>
        <taxon>Eukaryota</taxon>
        <taxon>Metazoa</taxon>
        <taxon>Ecdysozoa</taxon>
        <taxon>Nematoda</taxon>
        <taxon>Chromadorea</taxon>
        <taxon>Rhabditida</taxon>
        <taxon>Spirurina</taxon>
        <taxon>Spiruromorpha</taxon>
        <taxon>Filarioidea</taxon>
        <taxon>Onchocercidae</taxon>
        <taxon>Brugia</taxon>
    </lineage>
</organism>
<name>A0A3P7TKI5_9BILA</name>
<dbReference type="AlphaFoldDB" id="A0A3P7TKI5"/>
<protein>
    <submittedName>
        <fullName evidence="1">Uncharacterized protein</fullName>
    </submittedName>
</protein>
<dbReference type="Proteomes" id="UP000280834">
    <property type="component" value="Unassembled WGS sequence"/>
</dbReference>
<proteinExistence type="predicted"/>
<evidence type="ECO:0000313" key="2">
    <source>
        <dbReference type="Proteomes" id="UP000280834"/>
    </source>
</evidence>
<sequence length="37" mass="4399">MSCVTFDPITLIKTIDEPARMERDAMLRFNRTLIPRF</sequence>
<accession>A0A3P7TKI5</accession>
<keyword evidence="2" id="KW-1185">Reference proteome</keyword>
<evidence type="ECO:0000313" key="1">
    <source>
        <dbReference type="EMBL" id="VDO22660.1"/>
    </source>
</evidence>
<dbReference type="EMBL" id="UZAG01015703">
    <property type="protein sequence ID" value="VDO22660.1"/>
    <property type="molecule type" value="Genomic_DNA"/>
</dbReference>
<reference evidence="1 2" key="1">
    <citation type="submission" date="2018-11" db="EMBL/GenBank/DDBJ databases">
        <authorList>
            <consortium name="Pathogen Informatics"/>
        </authorList>
    </citation>
    <scope>NUCLEOTIDE SEQUENCE [LARGE SCALE GENOMIC DNA]</scope>
</reference>
<gene>
    <name evidence="1" type="ORF">BTMF_LOCUS6777</name>
</gene>